<evidence type="ECO:0000256" key="3">
    <source>
        <dbReference type="ARBA" id="ARBA00022692"/>
    </source>
</evidence>
<evidence type="ECO:0000313" key="7">
    <source>
        <dbReference type="EMBL" id="MPM91187.1"/>
    </source>
</evidence>
<dbReference type="Gene3D" id="1.20.1740.10">
    <property type="entry name" value="Amino acid/polyamine transporter I"/>
    <property type="match status" value="1"/>
</dbReference>
<keyword evidence="4 6" id="KW-1133">Transmembrane helix</keyword>
<evidence type="ECO:0000256" key="1">
    <source>
        <dbReference type="ARBA" id="ARBA00004141"/>
    </source>
</evidence>
<dbReference type="PANTHER" id="PTHR43243">
    <property type="entry name" value="INNER MEMBRANE TRANSPORTER YGJI-RELATED"/>
    <property type="match status" value="1"/>
</dbReference>
<evidence type="ECO:0000256" key="4">
    <source>
        <dbReference type="ARBA" id="ARBA00022989"/>
    </source>
</evidence>
<organism evidence="7">
    <name type="scientific">bioreactor metagenome</name>
    <dbReference type="NCBI Taxonomy" id="1076179"/>
    <lineage>
        <taxon>unclassified sequences</taxon>
        <taxon>metagenomes</taxon>
        <taxon>ecological metagenomes</taxon>
    </lineage>
</organism>
<feature type="transmembrane region" description="Helical" evidence="6">
    <location>
        <begin position="135"/>
        <end position="153"/>
    </location>
</feature>
<feature type="transmembrane region" description="Helical" evidence="6">
    <location>
        <begin position="6"/>
        <end position="24"/>
    </location>
</feature>
<gene>
    <name evidence="7" type="primary">yhdG_6</name>
    <name evidence="7" type="ORF">SDC9_138314</name>
</gene>
<comment type="caution">
    <text evidence="7">The sequence shown here is derived from an EMBL/GenBank/DDBJ whole genome shotgun (WGS) entry which is preliminary data.</text>
</comment>
<dbReference type="PANTHER" id="PTHR43243:SF4">
    <property type="entry name" value="CATIONIC AMINO ACID TRANSPORTER 4"/>
    <property type="match status" value="1"/>
</dbReference>
<keyword evidence="3 6" id="KW-0812">Transmembrane</keyword>
<feature type="transmembrane region" description="Helical" evidence="6">
    <location>
        <begin position="112"/>
        <end position="129"/>
    </location>
</feature>
<dbReference type="AlphaFoldDB" id="A0A645DPE2"/>
<dbReference type="InterPro" id="IPR002293">
    <property type="entry name" value="AA/rel_permease1"/>
</dbReference>
<evidence type="ECO:0000256" key="6">
    <source>
        <dbReference type="SAM" id="Phobius"/>
    </source>
</evidence>
<dbReference type="GO" id="GO:0016020">
    <property type="term" value="C:membrane"/>
    <property type="evidence" value="ECO:0007669"/>
    <property type="project" value="UniProtKB-SubCell"/>
</dbReference>
<dbReference type="Pfam" id="PF13520">
    <property type="entry name" value="AA_permease_2"/>
    <property type="match status" value="1"/>
</dbReference>
<protein>
    <submittedName>
        <fullName evidence="7">Putative amino acid permease YhdG</fullName>
    </submittedName>
</protein>
<feature type="transmembrane region" description="Helical" evidence="6">
    <location>
        <begin position="54"/>
        <end position="75"/>
    </location>
</feature>
<name>A0A645DPE2_9ZZZZ</name>
<proteinExistence type="predicted"/>
<reference evidence="7" key="1">
    <citation type="submission" date="2019-08" db="EMBL/GenBank/DDBJ databases">
        <authorList>
            <person name="Kucharzyk K."/>
            <person name="Murdoch R.W."/>
            <person name="Higgins S."/>
            <person name="Loffler F."/>
        </authorList>
    </citation>
    <scope>NUCLEOTIDE SEQUENCE</scope>
</reference>
<feature type="transmembrane region" description="Helical" evidence="6">
    <location>
        <begin position="81"/>
        <end position="100"/>
    </location>
</feature>
<sequence length="170" mass="18291">MGSALVGTGAICGITTVLLVLMYGQTRIFFAMSRDGLIPASICKIHPKYGTPHVITIVAGIAVAIIAGFLPIGLIAELTNIGTLFAFCVAAIGVAVMRVTKPDIERPFRCPAVWAVAPLAVLFCGYLMYNLPMDTWLRFGIWSVIGVVVYFVYSYRNSLLNSPEDSGKEA</sequence>
<comment type="subcellular location">
    <subcellularLocation>
        <location evidence="1">Membrane</location>
        <topology evidence="1">Multi-pass membrane protein</topology>
    </subcellularLocation>
</comment>
<dbReference type="GO" id="GO:0015171">
    <property type="term" value="F:amino acid transmembrane transporter activity"/>
    <property type="evidence" value="ECO:0007669"/>
    <property type="project" value="TreeGrafter"/>
</dbReference>
<accession>A0A645DPE2</accession>
<keyword evidence="2" id="KW-0813">Transport</keyword>
<dbReference type="EMBL" id="VSSQ01038290">
    <property type="protein sequence ID" value="MPM91187.1"/>
    <property type="molecule type" value="Genomic_DNA"/>
</dbReference>
<evidence type="ECO:0000256" key="2">
    <source>
        <dbReference type="ARBA" id="ARBA00022448"/>
    </source>
</evidence>
<keyword evidence="5 6" id="KW-0472">Membrane</keyword>
<evidence type="ECO:0000256" key="5">
    <source>
        <dbReference type="ARBA" id="ARBA00023136"/>
    </source>
</evidence>